<feature type="domain" description="F-box" evidence="1">
    <location>
        <begin position="6"/>
        <end position="46"/>
    </location>
</feature>
<gene>
    <name evidence="2" type="ORF">V6N11_025112</name>
</gene>
<comment type="caution">
    <text evidence="2">The sequence shown here is derived from an EMBL/GenBank/DDBJ whole genome shotgun (WGS) entry which is preliminary data.</text>
</comment>
<sequence length="566" mass="64476">MASVILSPDLICEILRRSSVKDLLRFRCVSKAWRSLIDDSGFIKLHLSHSLETSTNLSLLLSLCGKGNIYSVNFASLKTAQRLKFPGDESGGRRDFAVLGSCNGLLALLERKDAPLELFKRFLCKRTEEFYLWNPSTRKSQMLPASELGLTPHFFSAPHVFHGFGYDPISDDYKLVRIVQCFCLVPDLSESDVMVYSLKTKNWSRKEDFPFYVKYTRTNAVLANNALHWEASTKSEPDPENFDADFDLIAAFDLGTEEYRVIELPDCLCERLTTNINVMGGCLCLIASYREVGVADIWVMKEYGVKESWTKFISVETQCFEDRPDVLPLVYSKNGDKVLLLVGGMLFFYDLRSKKADKVEIEDVPGLFKVEMMVESLVPLNGNGAMLDKNQHGGKTKRKNTERDDILSNRIHQFCIAFPFMSCNVNPNVLFTEQDDGTTDFVLLDALMICKRNCLFNAMKELVCCVKGDDAFPAELEEDECCSMTIFNFVCYPQKIGSKCCRERIGMLYSLVSAFNNKNHHGGKKRKMSTNRDLVRRRRVETWNNRGTICRISCSWRTIPVELVSR</sequence>
<dbReference type="NCBIfam" id="TIGR01640">
    <property type="entry name" value="F_box_assoc_1"/>
    <property type="match status" value="1"/>
</dbReference>
<dbReference type="PANTHER" id="PTHR31672:SF13">
    <property type="entry name" value="F-BOX PROTEIN CPR30-LIKE"/>
    <property type="match status" value="1"/>
</dbReference>
<dbReference type="SUPFAM" id="SSF81383">
    <property type="entry name" value="F-box domain"/>
    <property type="match status" value="1"/>
</dbReference>
<dbReference type="Proteomes" id="UP001396334">
    <property type="component" value="Unassembled WGS sequence"/>
</dbReference>
<dbReference type="InterPro" id="IPR036047">
    <property type="entry name" value="F-box-like_dom_sf"/>
</dbReference>
<dbReference type="EMBL" id="JBBPBN010000035">
    <property type="protein sequence ID" value="KAK9002434.1"/>
    <property type="molecule type" value="Genomic_DNA"/>
</dbReference>
<accession>A0ABR2QP86</accession>
<dbReference type="InterPro" id="IPR001810">
    <property type="entry name" value="F-box_dom"/>
</dbReference>
<dbReference type="InterPro" id="IPR017451">
    <property type="entry name" value="F-box-assoc_interact_dom"/>
</dbReference>
<evidence type="ECO:0000313" key="2">
    <source>
        <dbReference type="EMBL" id="KAK9002434.1"/>
    </source>
</evidence>
<protein>
    <recommendedName>
        <fullName evidence="1">F-box domain-containing protein</fullName>
    </recommendedName>
</protein>
<reference evidence="2 3" key="1">
    <citation type="journal article" date="2024" name="G3 (Bethesda)">
        <title>Genome assembly of Hibiscus sabdariffa L. provides insights into metabolisms of medicinal natural products.</title>
        <authorList>
            <person name="Kim T."/>
        </authorList>
    </citation>
    <scope>NUCLEOTIDE SEQUENCE [LARGE SCALE GENOMIC DNA]</scope>
    <source>
        <strain evidence="2">TK-2024</strain>
        <tissue evidence="2">Old leaves</tissue>
    </source>
</reference>
<dbReference type="Pfam" id="PF00646">
    <property type="entry name" value="F-box"/>
    <property type="match status" value="1"/>
</dbReference>
<organism evidence="2 3">
    <name type="scientific">Hibiscus sabdariffa</name>
    <name type="common">roselle</name>
    <dbReference type="NCBI Taxonomy" id="183260"/>
    <lineage>
        <taxon>Eukaryota</taxon>
        <taxon>Viridiplantae</taxon>
        <taxon>Streptophyta</taxon>
        <taxon>Embryophyta</taxon>
        <taxon>Tracheophyta</taxon>
        <taxon>Spermatophyta</taxon>
        <taxon>Magnoliopsida</taxon>
        <taxon>eudicotyledons</taxon>
        <taxon>Gunneridae</taxon>
        <taxon>Pentapetalae</taxon>
        <taxon>rosids</taxon>
        <taxon>malvids</taxon>
        <taxon>Malvales</taxon>
        <taxon>Malvaceae</taxon>
        <taxon>Malvoideae</taxon>
        <taxon>Hibiscus</taxon>
    </lineage>
</organism>
<dbReference type="InterPro" id="IPR013187">
    <property type="entry name" value="F-box-assoc_dom_typ3"/>
</dbReference>
<dbReference type="Pfam" id="PF08268">
    <property type="entry name" value="FBA_3"/>
    <property type="match status" value="1"/>
</dbReference>
<evidence type="ECO:0000313" key="3">
    <source>
        <dbReference type="Proteomes" id="UP001396334"/>
    </source>
</evidence>
<dbReference type="Gene3D" id="1.20.1280.50">
    <property type="match status" value="1"/>
</dbReference>
<dbReference type="InterPro" id="IPR050796">
    <property type="entry name" value="SCF_F-box_component"/>
</dbReference>
<dbReference type="SMART" id="SM00256">
    <property type="entry name" value="FBOX"/>
    <property type="match status" value="1"/>
</dbReference>
<proteinExistence type="predicted"/>
<name>A0ABR2QP86_9ROSI</name>
<dbReference type="PANTHER" id="PTHR31672">
    <property type="entry name" value="BNACNNG10540D PROTEIN"/>
    <property type="match status" value="1"/>
</dbReference>
<evidence type="ECO:0000259" key="1">
    <source>
        <dbReference type="SMART" id="SM00256"/>
    </source>
</evidence>
<keyword evidence="3" id="KW-1185">Reference proteome</keyword>